<reference evidence="2" key="1">
    <citation type="journal article" date="2019" name="Int. J. Syst. Evol. Microbiol.">
        <title>The Global Catalogue of Microorganisms (GCM) 10K type strain sequencing project: providing services to taxonomists for standard genome sequencing and annotation.</title>
        <authorList>
            <consortium name="The Broad Institute Genomics Platform"/>
            <consortium name="The Broad Institute Genome Sequencing Center for Infectious Disease"/>
            <person name="Wu L."/>
            <person name="Ma J."/>
        </authorList>
    </citation>
    <scope>NUCLEOTIDE SEQUENCE [LARGE SCALE GENOMIC DNA]</scope>
    <source>
        <strain evidence="2">JCM 19134</strain>
    </source>
</reference>
<dbReference type="Pfam" id="PF16234">
    <property type="entry name" value="DUF4892"/>
    <property type="match status" value="1"/>
</dbReference>
<proteinExistence type="predicted"/>
<dbReference type="InterPro" id="IPR032608">
    <property type="entry name" value="DUF4892"/>
</dbReference>
<gene>
    <name evidence="1" type="ORF">GCM10025791_00600</name>
</gene>
<evidence type="ECO:0008006" key="3">
    <source>
        <dbReference type="Google" id="ProtNLM"/>
    </source>
</evidence>
<keyword evidence="2" id="KW-1185">Reference proteome</keyword>
<protein>
    <recommendedName>
        <fullName evidence="3">DUF4892 domain-containing protein</fullName>
    </recommendedName>
</protein>
<dbReference type="EMBL" id="BAABLX010000001">
    <property type="protein sequence ID" value="GAA4928835.1"/>
    <property type="molecule type" value="Genomic_DNA"/>
</dbReference>
<dbReference type="Proteomes" id="UP001409585">
    <property type="component" value="Unassembled WGS sequence"/>
</dbReference>
<name>A0AAV3TWC8_9ALTE</name>
<evidence type="ECO:0000313" key="2">
    <source>
        <dbReference type="Proteomes" id="UP001409585"/>
    </source>
</evidence>
<dbReference type="AlphaFoldDB" id="A0AAV3TWC8"/>
<accession>A0AAV3TWC8</accession>
<comment type="caution">
    <text evidence="1">The sequence shown here is derived from an EMBL/GenBank/DDBJ whole genome shotgun (WGS) entry which is preliminary data.</text>
</comment>
<evidence type="ECO:0000313" key="1">
    <source>
        <dbReference type="EMBL" id="GAA4928835.1"/>
    </source>
</evidence>
<sequence length="255" mass="28876">MEQSPLDDVYRLALTTLRNVNGQWRAPDEQTLTGNGMRAVYELPRNTDLQLAMQSYHQQLQLAGATPLFACSGHRCGSSSSWANEYFSDRRLYGLDQFQRFASYQIKGEQGDTVVVLYAVTRGNQRSYLLFDQFNAVNRVNQTPSIDTLKTLLDEGQRFELPILLSEGQWRVQEDYLALVQRLLKTEPTTKLALVVTDYRNTGLDNNLANSKAIGIALAQQIEAQSKAGRIRVEGIGSLAPIRRQQIDVWLLSYR</sequence>
<organism evidence="1 2">
    <name type="scientific">Halioxenophilus aromaticivorans</name>
    <dbReference type="NCBI Taxonomy" id="1306992"/>
    <lineage>
        <taxon>Bacteria</taxon>
        <taxon>Pseudomonadati</taxon>
        <taxon>Pseudomonadota</taxon>
        <taxon>Gammaproteobacteria</taxon>
        <taxon>Alteromonadales</taxon>
        <taxon>Alteromonadaceae</taxon>
        <taxon>Halioxenophilus</taxon>
    </lineage>
</organism>